<evidence type="ECO:0000313" key="1">
    <source>
        <dbReference type="EMBL" id="OQR98141.1"/>
    </source>
</evidence>
<accession>A0A1V9ZJN4</accession>
<evidence type="ECO:0000313" key="2">
    <source>
        <dbReference type="Proteomes" id="UP000243579"/>
    </source>
</evidence>
<sequence>MPSHSANCPLQMPWTKWLLHDRKHLRDCNKRLKQRLEATASTVHIIKAASPDVVVSSAPTALPVQPTTPPAVVIRLQSLATLYYVH</sequence>
<dbReference type="EMBL" id="JNBR01000089">
    <property type="protein sequence ID" value="OQR98141.1"/>
    <property type="molecule type" value="Genomic_DNA"/>
</dbReference>
<dbReference type="Proteomes" id="UP000243579">
    <property type="component" value="Unassembled WGS sequence"/>
</dbReference>
<name>A0A1V9ZJN4_ACHHY</name>
<gene>
    <name evidence="1" type="ORF">ACHHYP_20394</name>
</gene>
<proteinExistence type="predicted"/>
<comment type="caution">
    <text evidence="1">The sequence shown here is derived from an EMBL/GenBank/DDBJ whole genome shotgun (WGS) entry which is preliminary data.</text>
</comment>
<keyword evidence="2" id="KW-1185">Reference proteome</keyword>
<reference evidence="1 2" key="1">
    <citation type="journal article" date="2014" name="Genome Biol. Evol.">
        <title>The secreted proteins of Achlya hypogyna and Thraustotheca clavata identify the ancestral oomycete secretome and reveal gene acquisitions by horizontal gene transfer.</title>
        <authorList>
            <person name="Misner I."/>
            <person name="Blouin N."/>
            <person name="Leonard G."/>
            <person name="Richards T.A."/>
            <person name="Lane C.E."/>
        </authorList>
    </citation>
    <scope>NUCLEOTIDE SEQUENCE [LARGE SCALE GENOMIC DNA]</scope>
    <source>
        <strain evidence="1 2">ATCC 48635</strain>
    </source>
</reference>
<organism evidence="1 2">
    <name type="scientific">Achlya hypogyna</name>
    <name type="common">Oomycete</name>
    <name type="synonym">Protoachlya hypogyna</name>
    <dbReference type="NCBI Taxonomy" id="1202772"/>
    <lineage>
        <taxon>Eukaryota</taxon>
        <taxon>Sar</taxon>
        <taxon>Stramenopiles</taxon>
        <taxon>Oomycota</taxon>
        <taxon>Saprolegniomycetes</taxon>
        <taxon>Saprolegniales</taxon>
        <taxon>Achlyaceae</taxon>
        <taxon>Achlya</taxon>
    </lineage>
</organism>
<dbReference type="AlphaFoldDB" id="A0A1V9ZJN4"/>
<protein>
    <submittedName>
        <fullName evidence="1">Uncharacterized protein</fullName>
    </submittedName>
</protein>